<evidence type="ECO:0000256" key="3">
    <source>
        <dbReference type="ARBA" id="ARBA00012513"/>
    </source>
</evidence>
<dbReference type="FunFam" id="3.80.10.10:FF:000680">
    <property type="entry name" value="Probable leucine-rich repeat receptor-like protein kinase At2g33170"/>
    <property type="match status" value="1"/>
</dbReference>
<reference evidence="23 24" key="1">
    <citation type="submission" date="2020-08" db="EMBL/GenBank/DDBJ databases">
        <title>Plant Genome Project.</title>
        <authorList>
            <person name="Zhang R.-G."/>
        </authorList>
    </citation>
    <scope>NUCLEOTIDE SEQUENCE [LARGE SCALE GENOMIC DNA]</scope>
    <source>
        <tissue evidence="23">Rhizome</tissue>
    </source>
</reference>
<evidence type="ECO:0000256" key="12">
    <source>
        <dbReference type="ARBA" id="ARBA00022741"/>
    </source>
</evidence>
<dbReference type="InterPro" id="IPR032675">
    <property type="entry name" value="LRR_dom_sf"/>
</dbReference>
<dbReference type="InterPro" id="IPR051716">
    <property type="entry name" value="Plant_RL_S/T_kinase"/>
</dbReference>
<dbReference type="InterPro" id="IPR011009">
    <property type="entry name" value="Kinase-like_dom_sf"/>
</dbReference>
<keyword evidence="13" id="KW-0418">Kinase</keyword>
<organism evidence="23 24">
    <name type="scientific">Zingiber officinale</name>
    <name type="common">Ginger</name>
    <name type="synonym">Amomum zingiber</name>
    <dbReference type="NCBI Taxonomy" id="94328"/>
    <lineage>
        <taxon>Eukaryota</taxon>
        <taxon>Viridiplantae</taxon>
        <taxon>Streptophyta</taxon>
        <taxon>Embryophyta</taxon>
        <taxon>Tracheophyta</taxon>
        <taxon>Spermatophyta</taxon>
        <taxon>Magnoliopsida</taxon>
        <taxon>Liliopsida</taxon>
        <taxon>Zingiberales</taxon>
        <taxon>Zingiberaceae</taxon>
        <taxon>Zingiber</taxon>
    </lineage>
</organism>
<keyword evidence="12" id="KW-0547">Nucleotide-binding</keyword>
<feature type="transmembrane region" description="Helical" evidence="21">
    <location>
        <begin position="848"/>
        <end position="870"/>
    </location>
</feature>
<evidence type="ECO:0000256" key="9">
    <source>
        <dbReference type="ARBA" id="ARBA00022692"/>
    </source>
</evidence>
<dbReference type="Gene3D" id="3.30.200.20">
    <property type="entry name" value="Phosphorylase Kinase, domain 1"/>
    <property type="match status" value="1"/>
</dbReference>
<keyword evidence="6" id="KW-0597">Phosphoprotein</keyword>
<dbReference type="PANTHER" id="PTHR48053:SF160">
    <property type="entry name" value="PROTEIN KINASE DOMAIN-CONTAINING PROTEIN"/>
    <property type="match status" value="1"/>
</dbReference>
<dbReference type="FunFam" id="3.30.200.20:FF:000309">
    <property type="entry name" value="Leucine-rich repeat receptor protein kinase MSP1"/>
    <property type="match status" value="1"/>
</dbReference>
<dbReference type="SUPFAM" id="SSF56112">
    <property type="entry name" value="Protein kinase-like (PK-like)"/>
    <property type="match status" value="1"/>
</dbReference>
<keyword evidence="17" id="KW-0675">Receptor</keyword>
<comment type="catalytic activity">
    <reaction evidence="20">
        <text>L-seryl-[protein] + ATP = O-phospho-L-seryl-[protein] + ADP + H(+)</text>
        <dbReference type="Rhea" id="RHEA:17989"/>
        <dbReference type="Rhea" id="RHEA-COMP:9863"/>
        <dbReference type="Rhea" id="RHEA-COMP:11604"/>
        <dbReference type="ChEBI" id="CHEBI:15378"/>
        <dbReference type="ChEBI" id="CHEBI:29999"/>
        <dbReference type="ChEBI" id="CHEBI:30616"/>
        <dbReference type="ChEBI" id="CHEBI:83421"/>
        <dbReference type="ChEBI" id="CHEBI:456216"/>
        <dbReference type="EC" id="2.7.11.1"/>
    </reaction>
</comment>
<accession>A0A8J5FZ47</accession>
<feature type="transmembrane region" description="Helical" evidence="21">
    <location>
        <begin position="85"/>
        <end position="105"/>
    </location>
</feature>
<feature type="domain" description="Protein kinase" evidence="22">
    <location>
        <begin position="912"/>
        <end position="1185"/>
    </location>
</feature>
<evidence type="ECO:0000256" key="2">
    <source>
        <dbReference type="ARBA" id="ARBA00008684"/>
    </source>
</evidence>
<dbReference type="InterPro" id="IPR013210">
    <property type="entry name" value="LRR_N_plant-typ"/>
</dbReference>
<keyword evidence="11" id="KW-0677">Repeat</keyword>
<dbReference type="InterPro" id="IPR008271">
    <property type="entry name" value="Ser/Thr_kinase_AS"/>
</dbReference>
<evidence type="ECO:0000256" key="21">
    <source>
        <dbReference type="SAM" id="Phobius"/>
    </source>
</evidence>
<evidence type="ECO:0000256" key="6">
    <source>
        <dbReference type="ARBA" id="ARBA00022553"/>
    </source>
</evidence>
<sequence>MGGWMELSKSEAGARDECAVRVEFQRWNCDGSSFPVLGKRILDRSIPTEDLAILLLLAYYVCAQSTAFLVSGLDKTSEPWSMMNFFSFFFCYACQKKLLIFVPTMVTTSEVINSERVFRLVVLKFVLLLAFLFIYTSEGVNIEGQYLLNLKSNMADAFYHLDSWNANDLIPCQWKGVSCTSDGIVVGLHLNSMNLSGIISPRIGGLIHLTVLDLSFNEFSGAIPREISNCSKLEVLYLNNNKFEGEIPHELGSLSSLLKCNLCNNKLCGQLPESIGGLSSLLELVAYSNNITGPLPRSIGKLKNLSVLRMGQNLITGSIPVEVSECRNMKRFGLAQNQLEGEIPKEIGKLPSLTELVLWDNQLSGCIPKEIGNCTQLVTLALYQNNLVGGIPEDIGRLNNLEKLYLYRNSLNGTIPKTIGNLTRATEIDLSENILTGKIPSELCNIKGLYLLHLFQNDLRGFIPPELSGLRNLSKLDLSINSLDGPIPLGFQDMTNLTQLQLFNNMLSGTIPQKLGVYSSLWVVDFSENNLSGQIPRYLCRHSNLILLNLWSNNLTGNIPSEVINCRSLVQLRLGKNSLTGSFPSDLCKLVNLTAIELDENRFSGPIPPEIGQCKALQRLNLPNNFFTHELPRELCNLSLLVILNISSNKIGGSLPQEIFKGRMLQRLDLSQNQFIGTLPDEINLVQLERFVISDNKLSGIIPPIIGKLSHLMELQMGGNEFFGSIPKELGGLSSLQIAMNLSYNDLSGNIPEELGNLALLEFLLLNNNHLTGEIPSSFANLSSLLGLNLSYNDLTGPIPSIPLFRYMTLCSFIGNKDLCGKPLVGCGLPPSLSTSSPRTNTSLSRTVTIIFTAVGGISLVLVTIMVCILRRPIETISPFQDKQLRNTTSGTCMFPKEKVTFQDIVSATNDFDESFVIGRGACGTVYRALLKSGQTIAVKKLASNREGNYTENSFHAEILTLGKIRHRNIVKLYGFSYHQCSNLLLYEYMARGSLGELLHGEFSSTLDWETRYMIALGAAEGLSYLHHGCKPCIIHRDIKSNNILLNENFEAHVGDFGLAKVIDMPQSKSMSAVAGSYGYIAPEYAYTMKITEKCDIYSYGVVLLELLTGRTPVQPLDQGGDLVTWVRTYIKNNSLSSGILDSKLNLEDGIAVDHMIMVLKIALLCTNSSPLDRPAMQEVVLMLVESKQKAASLVSSQVPDFSSKEVDR</sequence>
<evidence type="ECO:0000256" key="19">
    <source>
        <dbReference type="ARBA" id="ARBA00047899"/>
    </source>
</evidence>
<evidence type="ECO:0000256" key="10">
    <source>
        <dbReference type="ARBA" id="ARBA00022729"/>
    </source>
</evidence>
<dbReference type="PROSITE" id="PS50011">
    <property type="entry name" value="PROTEIN_KINASE_DOM"/>
    <property type="match status" value="1"/>
</dbReference>
<dbReference type="InterPro" id="IPR000719">
    <property type="entry name" value="Prot_kinase_dom"/>
</dbReference>
<keyword evidence="24" id="KW-1185">Reference proteome</keyword>
<evidence type="ECO:0000256" key="15">
    <source>
        <dbReference type="ARBA" id="ARBA00022989"/>
    </source>
</evidence>
<evidence type="ECO:0000256" key="1">
    <source>
        <dbReference type="ARBA" id="ARBA00004251"/>
    </source>
</evidence>
<comment type="subcellular location">
    <subcellularLocation>
        <location evidence="1">Cell membrane</location>
        <topology evidence="1">Single-pass type I membrane protein</topology>
    </subcellularLocation>
</comment>
<keyword evidence="16 21" id="KW-0472">Membrane</keyword>
<dbReference type="Pfam" id="PF00560">
    <property type="entry name" value="LRR_1"/>
    <property type="match status" value="10"/>
</dbReference>
<evidence type="ECO:0000256" key="14">
    <source>
        <dbReference type="ARBA" id="ARBA00022840"/>
    </source>
</evidence>
<keyword evidence="9 21" id="KW-0812">Transmembrane</keyword>
<dbReference type="Gene3D" id="1.10.510.10">
    <property type="entry name" value="Transferase(Phosphotransferase) domain 1"/>
    <property type="match status" value="1"/>
</dbReference>
<proteinExistence type="inferred from homology"/>
<evidence type="ECO:0000313" key="24">
    <source>
        <dbReference type="Proteomes" id="UP000734854"/>
    </source>
</evidence>
<evidence type="ECO:0000256" key="5">
    <source>
        <dbReference type="ARBA" id="ARBA00022527"/>
    </source>
</evidence>
<evidence type="ECO:0000313" key="23">
    <source>
        <dbReference type="EMBL" id="KAG6497853.1"/>
    </source>
</evidence>
<keyword evidence="5" id="KW-0723">Serine/threonine-protein kinase</keyword>
<keyword evidence="15 21" id="KW-1133">Transmembrane helix</keyword>
<evidence type="ECO:0000256" key="8">
    <source>
        <dbReference type="ARBA" id="ARBA00022679"/>
    </source>
</evidence>
<protein>
    <recommendedName>
        <fullName evidence="3">non-specific serine/threonine protein kinase</fullName>
        <ecNumber evidence="3">2.7.11.1</ecNumber>
    </recommendedName>
</protein>
<comment type="catalytic activity">
    <reaction evidence="19">
        <text>L-threonyl-[protein] + ATP = O-phospho-L-threonyl-[protein] + ADP + H(+)</text>
        <dbReference type="Rhea" id="RHEA:46608"/>
        <dbReference type="Rhea" id="RHEA-COMP:11060"/>
        <dbReference type="Rhea" id="RHEA-COMP:11605"/>
        <dbReference type="ChEBI" id="CHEBI:15378"/>
        <dbReference type="ChEBI" id="CHEBI:30013"/>
        <dbReference type="ChEBI" id="CHEBI:30616"/>
        <dbReference type="ChEBI" id="CHEBI:61977"/>
        <dbReference type="ChEBI" id="CHEBI:456216"/>
        <dbReference type="EC" id="2.7.11.1"/>
    </reaction>
</comment>
<feature type="transmembrane region" description="Helical" evidence="21">
    <location>
        <begin position="51"/>
        <end position="73"/>
    </location>
</feature>
<dbReference type="SMART" id="SM00369">
    <property type="entry name" value="LRR_TYP"/>
    <property type="match status" value="11"/>
</dbReference>
<dbReference type="SUPFAM" id="SSF52058">
    <property type="entry name" value="L domain-like"/>
    <property type="match status" value="3"/>
</dbReference>
<dbReference type="FunFam" id="3.80.10.10:FF:000177">
    <property type="entry name" value="Leucine-rich repeat receptor-like serine/threonine-protein kinase At1g17230"/>
    <property type="match status" value="1"/>
</dbReference>
<dbReference type="GO" id="GO:0005524">
    <property type="term" value="F:ATP binding"/>
    <property type="evidence" value="ECO:0007669"/>
    <property type="project" value="UniProtKB-KW"/>
</dbReference>
<dbReference type="EC" id="2.7.11.1" evidence="3"/>
<evidence type="ECO:0000256" key="20">
    <source>
        <dbReference type="ARBA" id="ARBA00048679"/>
    </source>
</evidence>
<dbReference type="Gene3D" id="3.80.10.10">
    <property type="entry name" value="Ribonuclease Inhibitor"/>
    <property type="match status" value="3"/>
</dbReference>
<evidence type="ECO:0000256" key="4">
    <source>
        <dbReference type="ARBA" id="ARBA00022475"/>
    </source>
</evidence>
<dbReference type="FunFam" id="3.80.10.10:FF:000655">
    <property type="entry name" value="Putative leucine-rich repeat receptor-like protein kinase"/>
    <property type="match status" value="1"/>
</dbReference>
<dbReference type="FunFam" id="3.80.10.10:FF:000430">
    <property type="entry name" value="Leucine-rich repeat receptor-like protein kinase PEPR1"/>
    <property type="match status" value="1"/>
</dbReference>
<evidence type="ECO:0000256" key="13">
    <source>
        <dbReference type="ARBA" id="ARBA00022777"/>
    </source>
</evidence>
<dbReference type="GO" id="GO:0004674">
    <property type="term" value="F:protein serine/threonine kinase activity"/>
    <property type="evidence" value="ECO:0007669"/>
    <property type="project" value="UniProtKB-KW"/>
</dbReference>
<comment type="similarity">
    <text evidence="2">Belongs to the protein kinase superfamily. Ser/Thr protein kinase family.</text>
</comment>
<dbReference type="SMART" id="SM00220">
    <property type="entry name" value="S_TKc"/>
    <property type="match status" value="1"/>
</dbReference>
<keyword evidence="4" id="KW-1003">Cell membrane</keyword>
<dbReference type="Pfam" id="PF00069">
    <property type="entry name" value="Pkinase"/>
    <property type="match status" value="1"/>
</dbReference>
<dbReference type="GO" id="GO:0005886">
    <property type="term" value="C:plasma membrane"/>
    <property type="evidence" value="ECO:0007669"/>
    <property type="project" value="UniProtKB-SubCell"/>
</dbReference>
<comment type="caution">
    <text evidence="23">The sequence shown here is derived from an EMBL/GenBank/DDBJ whole genome shotgun (WGS) entry which is preliminary data.</text>
</comment>
<dbReference type="FunFam" id="1.10.510.10:FF:000365">
    <property type="entry name" value="Leucine-rich repeat receptor-like serine/threonine-protein kinase At1g17230"/>
    <property type="match status" value="1"/>
</dbReference>
<keyword evidence="10" id="KW-0732">Signal</keyword>
<name>A0A8J5FZ47_ZINOF</name>
<keyword evidence="14" id="KW-0067">ATP-binding</keyword>
<evidence type="ECO:0000256" key="16">
    <source>
        <dbReference type="ARBA" id="ARBA00023136"/>
    </source>
</evidence>
<evidence type="ECO:0000256" key="11">
    <source>
        <dbReference type="ARBA" id="ARBA00022737"/>
    </source>
</evidence>
<keyword evidence="18" id="KW-0325">Glycoprotein</keyword>
<evidence type="ECO:0000256" key="18">
    <source>
        <dbReference type="ARBA" id="ARBA00023180"/>
    </source>
</evidence>
<keyword evidence="7" id="KW-0433">Leucine-rich repeat</keyword>
<dbReference type="InterPro" id="IPR001611">
    <property type="entry name" value="Leu-rich_rpt"/>
</dbReference>
<gene>
    <name evidence="23" type="ORF">ZIOFF_045759</name>
</gene>
<evidence type="ECO:0000259" key="22">
    <source>
        <dbReference type="PROSITE" id="PS50011"/>
    </source>
</evidence>
<evidence type="ECO:0000256" key="7">
    <source>
        <dbReference type="ARBA" id="ARBA00022614"/>
    </source>
</evidence>
<dbReference type="PANTHER" id="PTHR48053">
    <property type="entry name" value="LEUCINE RICH REPEAT FAMILY PROTEIN, EXPRESSED"/>
    <property type="match status" value="1"/>
</dbReference>
<dbReference type="PROSITE" id="PS00108">
    <property type="entry name" value="PROTEIN_KINASE_ST"/>
    <property type="match status" value="1"/>
</dbReference>
<keyword evidence="8" id="KW-0808">Transferase</keyword>
<dbReference type="EMBL" id="JACMSC010000012">
    <property type="protein sequence ID" value="KAG6497853.1"/>
    <property type="molecule type" value="Genomic_DNA"/>
</dbReference>
<feature type="transmembrane region" description="Helical" evidence="21">
    <location>
        <begin position="117"/>
        <end position="135"/>
    </location>
</feature>
<evidence type="ECO:0000256" key="17">
    <source>
        <dbReference type="ARBA" id="ARBA00023170"/>
    </source>
</evidence>
<dbReference type="AlphaFoldDB" id="A0A8J5FZ47"/>
<dbReference type="InterPro" id="IPR003591">
    <property type="entry name" value="Leu-rich_rpt_typical-subtyp"/>
</dbReference>
<dbReference type="Proteomes" id="UP000734854">
    <property type="component" value="Unassembled WGS sequence"/>
</dbReference>
<dbReference type="Pfam" id="PF08263">
    <property type="entry name" value="LRRNT_2"/>
    <property type="match status" value="1"/>
</dbReference>